<dbReference type="InterPro" id="IPR014710">
    <property type="entry name" value="RmlC-like_jellyroll"/>
</dbReference>
<dbReference type="InterPro" id="IPR000888">
    <property type="entry name" value="RmlC-like"/>
</dbReference>
<evidence type="ECO:0000313" key="4">
    <source>
        <dbReference type="Proteomes" id="UP000176317"/>
    </source>
</evidence>
<feature type="non-terminal residue" evidence="3">
    <location>
        <position position="1"/>
    </location>
</feature>
<dbReference type="GO" id="GO:0000271">
    <property type="term" value="P:polysaccharide biosynthetic process"/>
    <property type="evidence" value="ECO:0007669"/>
    <property type="project" value="TreeGrafter"/>
</dbReference>
<feature type="active site" description="Proton acceptor" evidence="1">
    <location>
        <position position="20"/>
    </location>
</feature>
<name>A0A1F5G317_9BACT</name>
<comment type="caution">
    <text evidence="3">The sequence shown here is derived from an EMBL/GenBank/DDBJ whole genome shotgun (WGS) entry which is preliminary data.</text>
</comment>
<evidence type="ECO:0000256" key="1">
    <source>
        <dbReference type="PIRSR" id="PIRSR600888-1"/>
    </source>
</evidence>
<dbReference type="PANTHER" id="PTHR21047">
    <property type="entry name" value="DTDP-6-DEOXY-D-GLUCOSE-3,5 EPIMERASE"/>
    <property type="match status" value="1"/>
</dbReference>
<dbReference type="EMBL" id="MFAT01000032">
    <property type="protein sequence ID" value="OGD86276.1"/>
    <property type="molecule type" value="Genomic_DNA"/>
</dbReference>
<accession>A0A1F5G317</accession>
<dbReference type="Pfam" id="PF00908">
    <property type="entry name" value="dTDP_sugar_isom"/>
    <property type="match status" value="1"/>
</dbReference>
<organism evidence="3 4">
    <name type="scientific">Candidatus Curtissbacteria bacterium RBG_13_35_7</name>
    <dbReference type="NCBI Taxonomy" id="1797705"/>
    <lineage>
        <taxon>Bacteria</taxon>
        <taxon>Candidatus Curtissiibacteriota</taxon>
    </lineage>
</organism>
<gene>
    <name evidence="3" type="ORF">A2164_03835</name>
</gene>
<dbReference type="GO" id="GO:0008830">
    <property type="term" value="F:dTDP-4-dehydrorhamnose 3,5-epimerase activity"/>
    <property type="evidence" value="ECO:0007669"/>
    <property type="project" value="InterPro"/>
</dbReference>
<dbReference type="AlphaFoldDB" id="A0A1F5G317"/>
<dbReference type="InterPro" id="IPR011051">
    <property type="entry name" value="RmlC_Cupin_sf"/>
</dbReference>
<feature type="site" description="Participates in a stacking interaction with the thymidine ring of dTDP-4-oxo-6-deoxyglucose" evidence="2">
    <location>
        <position position="93"/>
    </location>
</feature>
<dbReference type="Gene3D" id="2.60.120.10">
    <property type="entry name" value="Jelly Rolls"/>
    <property type="match status" value="1"/>
</dbReference>
<dbReference type="SUPFAM" id="SSF51182">
    <property type="entry name" value="RmlC-like cupins"/>
    <property type="match status" value="1"/>
</dbReference>
<dbReference type="GO" id="GO:0005829">
    <property type="term" value="C:cytosol"/>
    <property type="evidence" value="ECO:0007669"/>
    <property type="project" value="TreeGrafter"/>
</dbReference>
<evidence type="ECO:0000313" key="3">
    <source>
        <dbReference type="EMBL" id="OGD86276.1"/>
    </source>
</evidence>
<dbReference type="GO" id="GO:0019305">
    <property type="term" value="P:dTDP-rhamnose biosynthetic process"/>
    <property type="evidence" value="ECO:0007669"/>
    <property type="project" value="TreeGrafter"/>
</dbReference>
<reference evidence="3 4" key="1">
    <citation type="journal article" date="2016" name="Nat. Commun.">
        <title>Thousands of microbial genomes shed light on interconnected biogeochemical processes in an aquifer system.</title>
        <authorList>
            <person name="Anantharaman K."/>
            <person name="Brown C.T."/>
            <person name="Hug L.A."/>
            <person name="Sharon I."/>
            <person name="Castelle C.J."/>
            <person name="Probst A.J."/>
            <person name="Thomas B.C."/>
            <person name="Singh A."/>
            <person name="Wilkins M.J."/>
            <person name="Karaoz U."/>
            <person name="Brodie E.L."/>
            <person name="Williams K.H."/>
            <person name="Hubbard S.S."/>
            <person name="Banfield J.F."/>
        </authorList>
    </citation>
    <scope>NUCLEOTIDE SEQUENCE [LARGE SCALE GENOMIC DNA]</scope>
</reference>
<dbReference type="Proteomes" id="UP000176317">
    <property type="component" value="Unassembled WGS sequence"/>
</dbReference>
<evidence type="ECO:0000256" key="2">
    <source>
        <dbReference type="PIRSR" id="PIRSR600888-3"/>
    </source>
</evidence>
<dbReference type="PANTHER" id="PTHR21047:SF2">
    <property type="entry name" value="THYMIDINE DIPHOSPHO-4-KETO-RHAMNOSE 3,5-EPIMERASE"/>
    <property type="match status" value="1"/>
</dbReference>
<proteinExistence type="predicted"/>
<protein>
    <submittedName>
        <fullName evidence="3">dTDP-4-dehydrorhamnose 3,5-epimerase</fullName>
    </submittedName>
</protein>
<sequence length="131" mass="15408">LKFVEDDISTGTKGVLKGIHGDDKTWKLISCLFGKFYLVVVNNNPKSKDFGRWDSFTLSDKNRLQMLIPPLYGNGHLVLSEYDIYHYKQSSYYDPIRQFTIKWNDPKYNIWWPIKNPILSKRDETGKTTKK</sequence>
<feature type="active site" description="Proton donor" evidence="1">
    <location>
        <position position="87"/>
    </location>
</feature>